<keyword evidence="3" id="KW-1185">Reference proteome</keyword>
<comment type="caution">
    <text evidence="2">The sequence shown here is derived from an EMBL/GenBank/DDBJ whole genome shotgun (WGS) entry which is preliminary data.</text>
</comment>
<protein>
    <recommendedName>
        <fullName evidence="4">DUF2500 domain-containing protein</fullName>
    </recommendedName>
</protein>
<dbReference type="Proteomes" id="UP000216024">
    <property type="component" value="Unassembled WGS sequence"/>
</dbReference>
<organism evidence="2 3">
    <name type="scientific">Anaeromicrobium sediminis</name>
    <dbReference type="NCBI Taxonomy" id="1478221"/>
    <lineage>
        <taxon>Bacteria</taxon>
        <taxon>Bacillati</taxon>
        <taxon>Bacillota</taxon>
        <taxon>Clostridia</taxon>
        <taxon>Peptostreptococcales</taxon>
        <taxon>Thermotaleaceae</taxon>
        <taxon>Anaeromicrobium</taxon>
    </lineage>
</organism>
<dbReference type="AlphaFoldDB" id="A0A267MHY0"/>
<dbReference type="OrthoDB" id="1768596at2"/>
<name>A0A267MHY0_9FIRM</name>
<evidence type="ECO:0000313" key="2">
    <source>
        <dbReference type="EMBL" id="PAB58410.1"/>
    </source>
</evidence>
<accession>A0A267MHY0</accession>
<evidence type="ECO:0000256" key="1">
    <source>
        <dbReference type="SAM" id="Phobius"/>
    </source>
</evidence>
<keyword evidence="1" id="KW-0472">Membrane</keyword>
<keyword evidence="1" id="KW-0812">Transmembrane</keyword>
<proteinExistence type="predicted"/>
<feature type="transmembrane region" description="Helical" evidence="1">
    <location>
        <begin position="6"/>
        <end position="27"/>
    </location>
</feature>
<gene>
    <name evidence="2" type="ORF">CCE28_14965</name>
</gene>
<sequence>MCCECMTCSIFIAIVLLQILWNIICYVQRKKIKIYTEEVELIHKEIYNFFFIKKPSIFGNFLTRRYTMIFKTNGNEFIEVVTNYKEYELIEEGQKGILVYRGNEMITFKRE</sequence>
<dbReference type="EMBL" id="NIBG01000015">
    <property type="protein sequence ID" value="PAB58410.1"/>
    <property type="molecule type" value="Genomic_DNA"/>
</dbReference>
<evidence type="ECO:0008006" key="4">
    <source>
        <dbReference type="Google" id="ProtNLM"/>
    </source>
</evidence>
<keyword evidence="1" id="KW-1133">Transmembrane helix</keyword>
<dbReference type="Gene3D" id="2.40.50.660">
    <property type="match status" value="1"/>
</dbReference>
<evidence type="ECO:0000313" key="3">
    <source>
        <dbReference type="Proteomes" id="UP000216024"/>
    </source>
</evidence>
<reference evidence="2 3" key="1">
    <citation type="submission" date="2017-06" db="EMBL/GenBank/DDBJ databases">
        <title>Draft genome sequence of anaerobic fermentative bacterium Anaeromicrobium sediminis DY2726D isolated from West Pacific Ocean sediments.</title>
        <authorList>
            <person name="Zeng X."/>
        </authorList>
    </citation>
    <scope>NUCLEOTIDE SEQUENCE [LARGE SCALE GENOMIC DNA]</scope>
    <source>
        <strain evidence="2 3">DY2726D</strain>
    </source>
</reference>